<dbReference type="EMBL" id="JAMKFB020000016">
    <property type="protein sequence ID" value="KAL0171657.1"/>
    <property type="molecule type" value="Genomic_DNA"/>
</dbReference>
<dbReference type="Proteomes" id="UP001529510">
    <property type="component" value="Unassembled WGS sequence"/>
</dbReference>
<keyword evidence="2" id="KW-1185">Reference proteome</keyword>
<reference evidence="1 2" key="1">
    <citation type="submission" date="2024-05" db="EMBL/GenBank/DDBJ databases">
        <title>Genome sequencing and assembly of Indian major carp, Cirrhinus mrigala (Hamilton, 1822).</title>
        <authorList>
            <person name="Mohindra V."/>
            <person name="Chowdhury L.M."/>
            <person name="Lal K."/>
            <person name="Jena J.K."/>
        </authorList>
    </citation>
    <scope>NUCLEOTIDE SEQUENCE [LARGE SCALE GENOMIC DNA]</scope>
    <source>
        <strain evidence="1">CM1030</strain>
        <tissue evidence="1">Blood</tissue>
    </source>
</reference>
<comment type="caution">
    <text evidence="1">The sequence shown here is derived from an EMBL/GenBank/DDBJ whole genome shotgun (WGS) entry which is preliminary data.</text>
</comment>
<organism evidence="1 2">
    <name type="scientific">Cirrhinus mrigala</name>
    <name type="common">Mrigala</name>
    <dbReference type="NCBI Taxonomy" id="683832"/>
    <lineage>
        <taxon>Eukaryota</taxon>
        <taxon>Metazoa</taxon>
        <taxon>Chordata</taxon>
        <taxon>Craniata</taxon>
        <taxon>Vertebrata</taxon>
        <taxon>Euteleostomi</taxon>
        <taxon>Actinopterygii</taxon>
        <taxon>Neopterygii</taxon>
        <taxon>Teleostei</taxon>
        <taxon>Ostariophysi</taxon>
        <taxon>Cypriniformes</taxon>
        <taxon>Cyprinidae</taxon>
        <taxon>Labeoninae</taxon>
        <taxon>Labeonini</taxon>
        <taxon>Cirrhinus</taxon>
    </lineage>
</organism>
<proteinExistence type="predicted"/>
<sequence length="79" mass="9052">CSIDIGFGFDNSRTSSSFQSIFRDQKKLQSYLPEIIRYVSVVHNLCCERSPILTTNVGFQLVDATGKMLDDFSFEEYNE</sequence>
<evidence type="ECO:0000313" key="2">
    <source>
        <dbReference type="Proteomes" id="UP001529510"/>
    </source>
</evidence>
<feature type="non-terminal residue" evidence="1">
    <location>
        <position position="79"/>
    </location>
</feature>
<accession>A0ABD0PCZ8</accession>
<name>A0ABD0PCZ8_CIRMR</name>
<protein>
    <submittedName>
        <fullName evidence="1">Uncharacterized protein</fullName>
    </submittedName>
</protein>
<evidence type="ECO:0000313" key="1">
    <source>
        <dbReference type="EMBL" id="KAL0171657.1"/>
    </source>
</evidence>
<dbReference type="AlphaFoldDB" id="A0ABD0PCZ8"/>
<gene>
    <name evidence="1" type="ORF">M9458_031968</name>
</gene>
<feature type="non-terminal residue" evidence="1">
    <location>
        <position position="1"/>
    </location>
</feature>